<accession>A0ABQ1ID95</accession>
<dbReference type="RefSeq" id="WP_188576690.1">
    <property type="nucleotide sequence ID" value="NZ_BMDZ01000014.1"/>
</dbReference>
<dbReference type="CDD" id="cd13603">
    <property type="entry name" value="PBP2_TRAP_Siap_TeaA_like"/>
    <property type="match status" value="1"/>
</dbReference>
<name>A0ABQ1ID95_9PROT</name>
<dbReference type="PROSITE" id="PS51318">
    <property type="entry name" value="TAT"/>
    <property type="match status" value="1"/>
</dbReference>
<dbReference type="PANTHER" id="PTHR33376:SF18">
    <property type="entry name" value="2,3-DIKETO-L-GULONATE-BINDING PERIPLASMIC PROTEIN YIAO"/>
    <property type="match status" value="1"/>
</dbReference>
<evidence type="ECO:0000313" key="4">
    <source>
        <dbReference type="Proteomes" id="UP000603352"/>
    </source>
</evidence>
<comment type="caution">
    <text evidence="3">The sequence shown here is derived from an EMBL/GenBank/DDBJ whole genome shotgun (WGS) entry which is preliminary data.</text>
</comment>
<dbReference type="Gene3D" id="3.40.190.170">
    <property type="entry name" value="Bacterial extracellular solute-binding protein, family 7"/>
    <property type="match status" value="1"/>
</dbReference>
<sequence>MAFSRHPLSHLSRRALLGTVAGLSALIATGTIAAPAQAADVTLKLGWTTSDGATDPYAIAAREFAAALDAEMPGVFEVKYFPNRQLGDEKEMIEGMSFGTIDGGIITNAVIANVEPSFQLLDMPFLFGNEEQAHKVLDGEVGQELMGKLKTRGIIGLGFAEGGFRHMINNTRPVATPDDVGGVKYRVMQNPVFLEMFGSLGGNPVPMAWGETYTAVQQGTIDGLEIPVAVIQANKFAEVTKYLSLTRHTYSALGVMLSKKSFDKMTADQQQAVLRAAPKAIAAQRAAVAENTTKIIDELKAAGMTVNEVENPAAFRAKVAGVYDRFKPRIGAALFDKALAQVD</sequence>
<dbReference type="PANTHER" id="PTHR33376">
    <property type="match status" value="1"/>
</dbReference>
<dbReference type="NCBIfam" id="TIGR00787">
    <property type="entry name" value="dctP"/>
    <property type="match status" value="1"/>
</dbReference>
<evidence type="ECO:0000256" key="1">
    <source>
        <dbReference type="ARBA" id="ARBA00022729"/>
    </source>
</evidence>
<dbReference type="Pfam" id="PF03480">
    <property type="entry name" value="DctP"/>
    <property type="match status" value="1"/>
</dbReference>
<protein>
    <submittedName>
        <fullName evidence="3">Periplasmic substrate-binding transporter</fullName>
    </submittedName>
</protein>
<keyword evidence="4" id="KW-1185">Reference proteome</keyword>
<dbReference type="EMBL" id="BMDZ01000014">
    <property type="protein sequence ID" value="GGB35868.1"/>
    <property type="molecule type" value="Genomic_DNA"/>
</dbReference>
<evidence type="ECO:0000256" key="2">
    <source>
        <dbReference type="SAM" id="SignalP"/>
    </source>
</evidence>
<dbReference type="NCBIfam" id="NF037995">
    <property type="entry name" value="TRAP_S1"/>
    <property type="match status" value="1"/>
</dbReference>
<organism evidence="3 4">
    <name type="scientific">Tistrella bauzanensis</name>
    <dbReference type="NCBI Taxonomy" id="657419"/>
    <lineage>
        <taxon>Bacteria</taxon>
        <taxon>Pseudomonadati</taxon>
        <taxon>Pseudomonadota</taxon>
        <taxon>Alphaproteobacteria</taxon>
        <taxon>Geminicoccales</taxon>
        <taxon>Geminicoccaceae</taxon>
        <taxon>Tistrella</taxon>
    </lineage>
</organism>
<evidence type="ECO:0000313" key="3">
    <source>
        <dbReference type="EMBL" id="GGB35868.1"/>
    </source>
</evidence>
<proteinExistence type="predicted"/>
<dbReference type="InterPro" id="IPR018389">
    <property type="entry name" value="DctP_fam"/>
</dbReference>
<feature type="chain" id="PRO_5046615888" evidence="2">
    <location>
        <begin position="39"/>
        <end position="343"/>
    </location>
</feature>
<reference evidence="4" key="1">
    <citation type="journal article" date="2019" name="Int. J. Syst. Evol. Microbiol.">
        <title>The Global Catalogue of Microorganisms (GCM) 10K type strain sequencing project: providing services to taxonomists for standard genome sequencing and annotation.</title>
        <authorList>
            <consortium name="The Broad Institute Genomics Platform"/>
            <consortium name="The Broad Institute Genome Sequencing Center for Infectious Disease"/>
            <person name="Wu L."/>
            <person name="Ma J."/>
        </authorList>
    </citation>
    <scope>NUCLEOTIDE SEQUENCE [LARGE SCALE GENOMIC DNA]</scope>
    <source>
        <strain evidence="4">CGMCC 1.10188</strain>
    </source>
</reference>
<dbReference type="InterPro" id="IPR038404">
    <property type="entry name" value="TRAP_DctP_sf"/>
</dbReference>
<dbReference type="InterPro" id="IPR006311">
    <property type="entry name" value="TAT_signal"/>
</dbReference>
<dbReference type="InterPro" id="IPR004682">
    <property type="entry name" value="TRAP_DctP"/>
</dbReference>
<keyword evidence="1 2" id="KW-0732">Signal</keyword>
<gene>
    <name evidence="3" type="ORF">GCM10011505_16650</name>
</gene>
<dbReference type="Proteomes" id="UP000603352">
    <property type="component" value="Unassembled WGS sequence"/>
</dbReference>
<feature type="signal peptide" evidence="2">
    <location>
        <begin position="1"/>
        <end position="38"/>
    </location>
</feature>
<dbReference type="PIRSF" id="PIRSF006470">
    <property type="entry name" value="DctB"/>
    <property type="match status" value="1"/>
</dbReference>